<reference evidence="2" key="1">
    <citation type="journal article" date="2023" name="bioRxiv">
        <title>Improved chromosome-level genome assembly for marigold (Tagetes erecta).</title>
        <authorList>
            <person name="Jiang F."/>
            <person name="Yuan L."/>
            <person name="Wang S."/>
            <person name="Wang H."/>
            <person name="Xu D."/>
            <person name="Wang A."/>
            <person name="Fan W."/>
        </authorList>
    </citation>
    <scope>NUCLEOTIDE SEQUENCE</scope>
    <source>
        <strain evidence="2">WSJ</strain>
        <tissue evidence="2">Leaf</tissue>
    </source>
</reference>
<sequence length="308" mass="32122">MEPEKMLKSESEGSINNLTPAEHNQEIKPLEKSVQDSDRTSDGDGFEGVVDATNGGGKPDGGADSDDTSPPLVTVAVAITAVTAIDVDVDADVDQIVSMDVTVVDETKSHQQVNGDETTPPLATSAVVVDADGDQLIPVDLTFIHEIEDHQQVNGGVVSNETPPPLTTVAIAVVADADGDQTLQKDLTVIDETKGHQQAIEGNGNLGLVAIEEDGVDDWKRPDKRTKYDTDGAREPPNEPNFTFRLFGVDISCYRKEDPCSKDCAEGSSRTASGHGVINEAPRGGGGGCNSSGGPSGASAGKPPVLKP</sequence>
<evidence type="ECO:0000256" key="1">
    <source>
        <dbReference type="SAM" id="MobiDB-lite"/>
    </source>
</evidence>
<feature type="region of interest" description="Disordered" evidence="1">
    <location>
        <begin position="262"/>
        <end position="308"/>
    </location>
</feature>
<accession>A0AAD8NU89</accession>
<dbReference type="Proteomes" id="UP001229421">
    <property type="component" value="Unassembled WGS sequence"/>
</dbReference>
<proteinExistence type="predicted"/>
<name>A0AAD8NU89_TARER</name>
<organism evidence="2 3">
    <name type="scientific">Tagetes erecta</name>
    <name type="common">African marigold</name>
    <dbReference type="NCBI Taxonomy" id="13708"/>
    <lineage>
        <taxon>Eukaryota</taxon>
        <taxon>Viridiplantae</taxon>
        <taxon>Streptophyta</taxon>
        <taxon>Embryophyta</taxon>
        <taxon>Tracheophyta</taxon>
        <taxon>Spermatophyta</taxon>
        <taxon>Magnoliopsida</taxon>
        <taxon>eudicotyledons</taxon>
        <taxon>Gunneridae</taxon>
        <taxon>Pentapetalae</taxon>
        <taxon>asterids</taxon>
        <taxon>campanulids</taxon>
        <taxon>Asterales</taxon>
        <taxon>Asteraceae</taxon>
        <taxon>Asteroideae</taxon>
        <taxon>Heliantheae alliance</taxon>
        <taxon>Tageteae</taxon>
        <taxon>Tagetes</taxon>
    </lineage>
</organism>
<feature type="compositionally biased region" description="Basic and acidic residues" evidence="1">
    <location>
        <begin position="23"/>
        <end position="42"/>
    </location>
</feature>
<feature type="region of interest" description="Disordered" evidence="1">
    <location>
        <begin position="1"/>
        <end position="69"/>
    </location>
</feature>
<feature type="compositionally biased region" description="Basic and acidic residues" evidence="1">
    <location>
        <begin position="1"/>
        <end position="11"/>
    </location>
</feature>
<comment type="caution">
    <text evidence="2">The sequence shown here is derived from an EMBL/GenBank/DDBJ whole genome shotgun (WGS) entry which is preliminary data.</text>
</comment>
<feature type="region of interest" description="Disordered" evidence="1">
    <location>
        <begin position="219"/>
        <end position="241"/>
    </location>
</feature>
<keyword evidence="3" id="KW-1185">Reference proteome</keyword>
<gene>
    <name evidence="2" type="ORF">QVD17_17325</name>
</gene>
<feature type="compositionally biased region" description="Low complexity" evidence="1">
    <location>
        <begin position="297"/>
        <end position="308"/>
    </location>
</feature>
<protein>
    <submittedName>
        <fullName evidence="2">Uncharacterized protein</fullName>
    </submittedName>
</protein>
<feature type="compositionally biased region" description="Gly residues" evidence="1">
    <location>
        <begin position="283"/>
        <end position="296"/>
    </location>
</feature>
<dbReference type="EMBL" id="JAUHHV010000004">
    <property type="protein sequence ID" value="KAK1428490.1"/>
    <property type="molecule type" value="Genomic_DNA"/>
</dbReference>
<dbReference type="AlphaFoldDB" id="A0AAD8NU89"/>
<evidence type="ECO:0000313" key="2">
    <source>
        <dbReference type="EMBL" id="KAK1428490.1"/>
    </source>
</evidence>
<feature type="compositionally biased region" description="Basic and acidic residues" evidence="1">
    <location>
        <begin position="219"/>
        <end position="237"/>
    </location>
</feature>
<evidence type="ECO:0000313" key="3">
    <source>
        <dbReference type="Proteomes" id="UP001229421"/>
    </source>
</evidence>